<evidence type="ECO:0000313" key="3">
    <source>
        <dbReference type="Proteomes" id="UP001345219"/>
    </source>
</evidence>
<evidence type="ECO:0000259" key="1">
    <source>
        <dbReference type="Pfam" id="PF25335"/>
    </source>
</evidence>
<dbReference type="Pfam" id="PF25335">
    <property type="entry name" value="GRDP_C"/>
    <property type="match status" value="1"/>
</dbReference>
<gene>
    <name evidence="2" type="ORF">SAY87_029352</name>
</gene>
<dbReference type="Proteomes" id="UP001345219">
    <property type="component" value="Chromosome 23"/>
</dbReference>
<dbReference type="InterPro" id="IPR009836">
    <property type="entry name" value="GRDP-like"/>
</dbReference>
<dbReference type="Pfam" id="PF07173">
    <property type="entry name" value="GRDP-like"/>
    <property type="match status" value="1"/>
</dbReference>
<dbReference type="InterPro" id="IPR057518">
    <property type="entry name" value="GRDP_C"/>
</dbReference>
<proteinExistence type="predicted"/>
<comment type="caution">
    <text evidence="2">The sequence shown here is derived from an EMBL/GenBank/DDBJ whole genome shotgun (WGS) entry which is preliminary data.</text>
</comment>
<accession>A0AAN7KBI7</accession>
<evidence type="ECO:0000313" key="2">
    <source>
        <dbReference type="EMBL" id="KAK4761468.1"/>
    </source>
</evidence>
<dbReference type="AlphaFoldDB" id="A0AAN7KBI7"/>
<dbReference type="EMBL" id="JAXIOK010000009">
    <property type="protein sequence ID" value="KAK4761468.1"/>
    <property type="molecule type" value="Genomic_DNA"/>
</dbReference>
<organism evidence="2 3">
    <name type="scientific">Trapa incisa</name>
    <dbReference type="NCBI Taxonomy" id="236973"/>
    <lineage>
        <taxon>Eukaryota</taxon>
        <taxon>Viridiplantae</taxon>
        <taxon>Streptophyta</taxon>
        <taxon>Embryophyta</taxon>
        <taxon>Tracheophyta</taxon>
        <taxon>Spermatophyta</taxon>
        <taxon>Magnoliopsida</taxon>
        <taxon>eudicotyledons</taxon>
        <taxon>Gunneridae</taxon>
        <taxon>Pentapetalae</taxon>
        <taxon>rosids</taxon>
        <taxon>malvids</taxon>
        <taxon>Myrtales</taxon>
        <taxon>Lythraceae</taxon>
        <taxon>Trapa</taxon>
    </lineage>
</organism>
<feature type="domain" description="GRPD C-terminal" evidence="1">
    <location>
        <begin position="430"/>
        <end position="605"/>
    </location>
</feature>
<dbReference type="PANTHER" id="PTHR34365:SF2">
    <property type="entry name" value="ENOLASE (DUF1399)"/>
    <property type="match status" value="1"/>
</dbReference>
<dbReference type="PANTHER" id="PTHR34365">
    <property type="entry name" value="ENOLASE (DUF1399)"/>
    <property type="match status" value="1"/>
</dbReference>
<protein>
    <recommendedName>
        <fullName evidence="1">GRPD C-terminal domain-containing protein</fullName>
    </recommendedName>
</protein>
<reference evidence="2 3" key="1">
    <citation type="journal article" date="2023" name="Hortic Res">
        <title>Pangenome of water caltrop reveals structural variations and asymmetric subgenome divergence after allopolyploidization.</title>
        <authorList>
            <person name="Zhang X."/>
            <person name="Chen Y."/>
            <person name="Wang L."/>
            <person name="Yuan Y."/>
            <person name="Fang M."/>
            <person name="Shi L."/>
            <person name="Lu R."/>
            <person name="Comes H.P."/>
            <person name="Ma Y."/>
            <person name="Chen Y."/>
            <person name="Huang G."/>
            <person name="Zhou Y."/>
            <person name="Zheng Z."/>
            <person name="Qiu Y."/>
        </authorList>
    </citation>
    <scope>NUCLEOTIDE SEQUENCE [LARGE SCALE GENOMIC DNA]</scope>
    <source>
        <tissue evidence="2">Roots</tissue>
    </source>
</reference>
<keyword evidence="3" id="KW-1185">Reference proteome</keyword>
<name>A0AAN7KBI7_9MYRT</name>
<sequence>MQTVMAFEHFCCRYEELWLPLISGITLGSNPPVVLPPIDVEWVWFCHSLNPAGYGNYCESRFSRLIGRPAIFNEENEEYARIRCRSLWLQRYPSESFENEADPDLPSSSIINELLVDEVMKLWPLYRKFTEPYISELMYLIAAKQRYQGFLFILGKLSGLNSRFVPTSDILIMWLAHQSYPTVYADDMKEIEFDARKVGRLWETVKEDEVEASKKFWERTFDQPYEKAGGQIALKQEAMPSSIKLPVYWETFDSDVNTKYKSLLPRFLLEVCVFLRLNPKTRSIQKDTKREFLRLRVVRCHRELKFDIPIESLCHNTWRKASHLYCEFGARGIIVEHRSLGGLCLKGSKLVNAVTFYWNDLLRAPTLTLGKEVEQRFGITASITPPAQAPYLLKCVPDRVTDDYGAMISDVILRMNQYRPQEGRWLTRTVLDHAGRESFVIRIRVGGGFWRRGGETPSTVPWEDRIIEVREGSWSYVAGSIGRAPEKVVGTARPKVPGEECWKAMWQFSTGDELMLGWQSLGSNPGLTFCLRNQSSSDSWVKLLRGRRMQFRTDERIIDREDEALDVELEEGPQDDFVTMVRCTEENPIGRATALINWKLMVVEFIPEEDAVLVLLLCVSILRTVSEMRRENAGGLLVRRRVKEAKLGTRDWGSVTLHPSSYPSLGSAFLRPWHWNAEAVMAGDGGAERLPRQPAGLNYSAVEGGDGLYKRAIIG</sequence>